<proteinExistence type="predicted"/>
<gene>
    <name evidence="1" type="ORF">FN846DRAFT_904486</name>
</gene>
<dbReference type="AlphaFoldDB" id="A0A5J5F417"/>
<name>A0A5J5F417_9PEZI</name>
<comment type="caution">
    <text evidence="1">The sequence shown here is derived from an EMBL/GenBank/DDBJ whole genome shotgun (WGS) entry which is preliminary data.</text>
</comment>
<dbReference type="EMBL" id="VXIS01000038">
    <property type="protein sequence ID" value="KAA8911224.1"/>
    <property type="molecule type" value="Genomic_DNA"/>
</dbReference>
<sequence>MAQNIPASTKKTRESLPFYIHLSPYSPQNAPAWVASPGMCDVRRVATVNHVATDQLASIKDRAPTLRRSYMRTFF</sequence>
<evidence type="ECO:0000313" key="1">
    <source>
        <dbReference type="EMBL" id="KAA8911224.1"/>
    </source>
</evidence>
<reference evidence="1 2" key="1">
    <citation type="submission" date="2019-09" db="EMBL/GenBank/DDBJ databases">
        <title>Draft genome of the ectomycorrhizal ascomycete Sphaerosporella brunnea.</title>
        <authorList>
            <consortium name="DOE Joint Genome Institute"/>
            <person name="Benucci G.M."/>
            <person name="Marozzi G."/>
            <person name="Antonielli L."/>
            <person name="Sanchez S."/>
            <person name="Marco P."/>
            <person name="Wang X."/>
            <person name="Falini L.B."/>
            <person name="Barry K."/>
            <person name="Haridas S."/>
            <person name="Lipzen A."/>
            <person name="Labutti K."/>
            <person name="Grigoriev I.V."/>
            <person name="Murat C."/>
            <person name="Martin F."/>
            <person name="Albertini E."/>
            <person name="Donnini D."/>
            <person name="Bonito G."/>
        </authorList>
    </citation>
    <scope>NUCLEOTIDE SEQUENCE [LARGE SCALE GENOMIC DNA]</scope>
    <source>
        <strain evidence="1 2">Sb_GMNB300</strain>
    </source>
</reference>
<keyword evidence="2" id="KW-1185">Reference proteome</keyword>
<dbReference type="Proteomes" id="UP000326924">
    <property type="component" value="Unassembled WGS sequence"/>
</dbReference>
<protein>
    <submittedName>
        <fullName evidence="1">Uncharacterized protein</fullName>
    </submittedName>
</protein>
<dbReference type="InParanoid" id="A0A5J5F417"/>
<evidence type="ECO:0000313" key="2">
    <source>
        <dbReference type="Proteomes" id="UP000326924"/>
    </source>
</evidence>
<organism evidence="1 2">
    <name type="scientific">Sphaerosporella brunnea</name>
    <dbReference type="NCBI Taxonomy" id="1250544"/>
    <lineage>
        <taxon>Eukaryota</taxon>
        <taxon>Fungi</taxon>
        <taxon>Dikarya</taxon>
        <taxon>Ascomycota</taxon>
        <taxon>Pezizomycotina</taxon>
        <taxon>Pezizomycetes</taxon>
        <taxon>Pezizales</taxon>
        <taxon>Pyronemataceae</taxon>
        <taxon>Sphaerosporella</taxon>
    </lineage>
</organism>
<accession>A0A5J5F417</accession>